<accession>A0ACC3D1T4</accession>
<protein>
    <submittedName>
        <fullName evidence="1">Uncharacterized protein</fullName>
    </submittedName>
</protein>
<sequence>MMFGPASGVFMRKWLVEDQKSLDLQLTDDKKGLGDENKTFSYQFTKPLNGSIGPKQTRCIINQTLEQYDLEKAVTVSCATQNPDVPSGNVFVVKTRYCLMWAPGNTTRLIATSAIEWTGKSWLKGPIEKGANDGQVQYAKDITAALRAAVTAKVTTTKPGVKTKGKGRRKKGEPADTPSSTVDAASTAGAIGAQTAQPNWGLLEFLRGPLGPLAGVIDSIFSTGVLVFILAVMVVIMWYRQPAASERGLSGLGVPTPARLAAYEQIWGGEEGELWNWLEERVGMQAGLGLDDNTARKRSKDRAARMAGQRLKKQQDGMSDREVDEAIKVTRQRLEALEEAVKRKKDQSSASQGKVKTGSDKKEL</sequence>
<organism evidence="1 2">
    <name type="scientific">Coniosporium uncinatum</name>
    <dbReference type="NCBI Taxonomy" id="93489"/>
    <lineage>
        <taxon>Eukaryota</taxon>
        <taxon>Fungi</taxon>
        <taxon>Dikarya</taxon>
        <taxon>Ascomycota</taxon>
        <taxon>Pezizomycotina</taxon>
        <taxon>Dothideomycetes</taxon>
        <taxon>Dothideomycetes incertae sedis</taxon>
        <taxon>Coniosporium</taxon>
    </lineage>
</organism>
<evidence type="ECO:0000313" key="2">
    <source>
        <dbReference type="Proteomes" id="UP001186974"/>
    </source>
</evidence>
<gene>
    <name evidence="1" type="ORF">LTS18_008220</name>
</gene>
<evidence type="ECO:0000313" key="1">
    <source>
        <dbReference type="EMBL" id="KAK3060583.1"/>
    </source>
</evidence>
<name>A0ACC3D1T4_9PEZI</name>
<reference evidence="1" key="1">
    <citation type="submission" date="2024-09" db="EMBL/GenBank/DDBJ databases">
        <title>Black Yeasts Isolated from many extreme environments.</title>
        <authorList>
            <person name="Coleine C."/>
            <person name="Stajich J.E."/>
            <person name="Selbmann L."/>
        </authorList>
    </citation>
    <scope>NUCLEOTIDE SEQUENCE</scope>
    <source>
        <strain evidence="1">CCFEE 5737</strain>
    </source>
</reference>
<dbReference type="EMBL" id="JAWDJW010008458">
    <property type="protein sequence ID" value="KAK3060583.1"/>
    <property type="molecule type" value="Genomic_DNA"/>
</dbReference>
<proteinExistence type="predicted"/>
<comment type="caution">
    <text evidence="1">The sequence shown here is derived from an EMBL/GenBank/DDBJ whole genome shotgun (WGS) entry which is preliminary data.</text>
</comment>
<keyword evidence="2" id="KW-1185">Reference proteome</keyword>
<dbReference type="Proteomes" id="UP001186974">
    <property type="component" value="Unassembled WGS sequence"/>
</dbReference>